<dbReference type="PANTHER" id="PTHR46696:SF1">
    <property type="entry name" value="CYTOCHROME P450 YJIB-RELATED"/>
    <property type="match status" value="1"/>
</dbReference>
<evidence type="ECO:0000313" key="4">
    <source>
        <dbReference type="Proteomes" id="UP000638313"/>
    </source>
</evidence>
<dbReference type="InterPro" id="IPR036396">
    <property type="entry name" value="Cyt_P450_sf"/>
</dbReference>
<evidence type="ECO:0000256" key="2">
    <source>
        <dbReference type="SAM" id="MobiDB-lite"/>
    </source>
</evidence>
<reference evidence="3" key="1">
    <citation type="journal article" date="2014" name="Int. J. Syst. Evol. Microbiol.">
        <title>Complete genome sequence of Corynebacterium casei LMG S-19264T (=DSM 44701T), isolated from a smear-ripened cheese.</title>
        <authorList>
            <consortium name="US DOE Joint Genome Institute (JGI-PGF)"/>
            <person name="Walter F."/>
            <person name="Albersmeier A."/>
            <person name="Kalinowski J."/>
            <person name="Ruckert C."/>
        </authorList>
    </citation>
    <scope>NUCLEOTIDE SEQUENCE</scope>
    <source>
        <strain evidence="3">JCM 4059</strain>
    </source>
</reference>
<organism evidence="3 4">
    <name type="scientific">Streptomyces mashuensis</name>
    <dbReference type="NCBI Taxonomy" id="33904"/>
    <lineage>
        <taxon>Bacteria</taxon>
        <taxon>Bacillati</taxon>
        <taxon>Actinomycetota</taxon>
        <taxon>Actinomycetes</taxon>
        <taxon>Kitasatosporales</taxon>
        <taxon>Streptomycetaceae</taxon>
        <taxon>Streptomyces</taxon>
    </lineage>
</organism>
<dbReference type="InterPro" id="IPR001128">
    <property type="entry name" value="Cyt_P450"/>
</dbReference>
<dbReference type="GO" id="GO:0004497">
    <property type="term" value="F:monooxygenase activity"/>
    <property type="evidence" value="ECO:0007669"/>
    <property type="project" value="InterPro"/>
</dbReference>
<comment type="caution">
    <text evidence="3">The sequence shown here is derived from an EMBL/GenBank/DDBJ whole genome shotgun (WGS) entry which is preliminary data.</text>
</comment>
<dbReference type="GO" id="GO:0005506">
    <property type="term" value="F:iron ion binding"/>
    <property type="evidence" value="ECO:0007669"/>
    <property type="project" value="InterPro"/>
</dbReference>
<keyword evidence="4" id="KW-1185">Reference proteome</keyword>
<dbReference type="SUPFAM" id="SSF48264">
    <property type="entry name" value="Cytochrome P450"/>
    <property type="match status" value="1"/>
</dbReference>
<accession>A0A919B9T4</accession>
<dbReference type="Proteomes" id="UP000638313">
    <property type="component" value="Unassembled WGS sequence"/>
</dbReference>
<feature type="region of interest" description="Disordered" evidence="2">
    <location>
        <begin position="1"/>
        <end position="26"/>
    </location>
</feature>
<gene>
    <name evidence="3" type="ORF">GCM10010218_62490</name>
</gene>
<protein>
    <submittedName>
        <fullName evidence="3">Cytochrome P450</fullName>
    </submittedName>
</protein>
<comment type="similarity">
    <text evidence="1">Belongs to the cytochrome P450 family.</text>
</comment>
<dbReference type="GO" id="GO:0020037">
    <property type="term" value="F:heme binding"/>
    <property type="evidence" value="ECO:0007669"/>
    <property type="project" value="InterPro"/>
</dbReference>
<sequence length="456" mass="48784">MIGCQSGGDTLVAAARRPSPRNDGPRVAAACRRQAAAPPSTVEVLVLDSPAPQAHALLFSLFSPEGRENPHPALEALRRTAPVHHAPGLNTYFLTSFAHCRAVLADPAHRAPDLVWRPDDPQGWRERPAAHYFRSALSSVPGADGTGRTRLRQLLGEEFTPRRVASLEAAVERITHGLLDDLAEALWDGGTVDFQAVVGHPLAVEVIGELIGVPPADRARFRALGDDAGRLLEPIRTRSEWSRAALAVEQLRAYFRELAEQRRLEPADDLVDALLLVFLSGVETTAGLLGPAVHALLTHPAQRAMVAAAPHLVPPAVEEAVRWDTPVLMAERIAGRAGIIGGVRIPEGAHLTVVLAAAHRDPARHPDPHRFDVARAGSELLGFGTGPHHGVATALARTAATVAVRRLLTRFPRLVPAGKPVRRRSFTLRVFADLPVAGGATTAAAFVPHWGRATTA</sequence>
<name>A0A919B9T4_9ACTN</name>
<dbReference type="GO" id="GO:0016705">
    <property type="term" value="F:oxidoreductase activity, acting on paired donors, with incorporation or reduction of molecular oxygen"/>
    <property type="evidence" value="ECO:0007669"/>
    <property type="project" value="InterPro"/>
</dbReference>
<reference evidence="3" key="2">
    <citation type="submission" date="2020-09" db="EMBL/GenBank/DDBJ databases">
        <authorList>
            <person name="Sun Q."/>
            <person name="Ohkuma M."/>
        </authorList>
    </citation>
    <scope>NUCLEOTIDE SEQUENCE</scope>
    <source>
        <strain evidence="3">JCM 4059</strain>
    </source>
</reference>
<proteinExistence type="inferred from homology"/>
<dbReference type="PANTHER" id="PTHR46696">
    <property type="entry name" value="P450, PUTATIVE (EUROFUNG)-RELATED"/>
    <property type="match status" value="1"/>
</dbReference>
<dbReference type="Pfam" id="PF00067">
    <property type="entry name" value="p450"/>
    <property type="match status" value="1"/>
</dbReference>
<evidence type="ECO:0000256" key="1">
    <source>
        <dbReference type="ARBA" id="ARBA00010617"/>
    </source>
</evidence>
<evidence type="ECO:0000313" key="3">
    <source>
        <dbReference type="EMBL" id="GHF72798.1"/>
    </source>
</evidence>
<dbReference type="Gene3D" id="1.10.630.10">
    <property type="entry name" value="Cytochrome P450"/>
    <property type="match status" value="1"/>
</dbReference>
<dbReference type="PRINTS" id="PR00359">
    <property type="entry name" value="BP450"/>
</dbReference>
<dbReference type="InterPro" id="IPR002397">
    <property type="entry name" value="Cyt_P450_B"/>
</dbReference>
<dbReference type="AlphaFoldDB" id="A0A919B9T4"/>
<dbReference type="EMBL" id="BNBD01000023">
    <property type="protein sequence ID" value="GHF72798.1"/>
    <property type="molecule type" value="Genomic_DNA"/>
</dbReference>